<protein>
    <recommendedName>
        <fullName evidence="3">Alpha/beta hydrolase fold-3 domain-containing protein</fullName>
    </recommendedName>
</protein>
<comment type="caution">
    <text evidence="4">The sequence shown here is derived from an EMBL/GenBank/DDBJ whole genome shotgun (WGS) entry which is preliminary data.</text>
</comment>
<dbReference type="EMBL" id="JAIFTL010000157">
    <property type="protein sequence ID" value="KAG9322261.1"/>
    <property type="molecule type" value="Genomic_DNA"/>
</dbReference>
<dbReference type="AlphaFoldDB" id="A0A9P8A3U0"/>
<evidence type="ECO:0000256" key="2">
    <source>
        <dbReference type="SAM" id="MobiDB-lite"/>
    </source>
</evidence>
<dbReference type="PANTHER" id="PTHR48081">
    <property type="entry name" value="AB HYDROLASE SUPERFAMILY PROTEIN C4A8.06C"/>
    <property type="match status" value="1"/>
</dbReference>
<evidence type="ECO:0000256" key="1">
    <source>
        <dbReference type="ARBA" id="ARBA00022801"/>
    </source>
</evidence>
<evidence type="ECO:0000259" key="3">
    <source>
        <dbReference type="Pfam" id="PF07859"/>
    </source>
</evidence>
<feature type="region of interest" description="Disordered" evidence="2">
    <location>
        <begin position="492"/>
        <end position="511"/>
    </location>
</feature>
<dbReference type="InterPro" id="IPR013094">
    <property type="entry name" value="AB_hydrolase_3"/>
</dbReference>
<gene>
    <name evidence="4" type="ORF">KVV02_003177</name>
</gene>
<organism evidence="4 5">
    <name type="scientific">Mortierella alpina</name>
    <name type="common">Oleaginous fungus</name>
    <name type="synonym">Mortierella renispora</name>
    <dbReference type="NCBI Taxonomy" id="64518"/>
    <lineage>
        <taxon>Eukaryota</taxon>
        <taxon>Fungi</taxon>
        <taxon>Fungi incertae sedis</taxon>
        <taxon>Mucoromycota</taxon>
        <taxon>Mortierellomycotina</taxon>
        <taxon>Mortierellomycetes</taxon>
        <taxon>Mortierellales</taxon>
        <taxon>Mortierellaceae</taxon>
        <taxon>Mortierella</taxon>
    </lineage>
</organism>
<feature type="compositionally biased region" description="Basic and acidic residues" evidence="2">
    <location>
        <begin position="495"/>
        <end position="504"/>
    </location>
</feature>
<dbReference type="InterPro" id="IPR029058">
    <property type="entry name" value="AB_hydrolase_fold"/>
</dbReference>
<evidence type="ECO:0000313" key="4">
    <source>
        <dbReference type="EMBL" id="KAG9322261.1"/>
    </source>
</evidence>
<reference evidence="4" key="1">
    <citation type="submission" date="2021-07" db="EMBL/GenBank/DDBJ databases">
        <title>Draft genome of Mortierella alpina, strain LL118, isolated from an aspen leaf litter sample.</title>
        <authorList>
            <person name="Yang S."/>
            <person name="Vinatzer B.A."/>
        </authorList>
    </citation>
    <scope>NUCLEOTIDE SEQUENCE</scope>
    <source>
        <strain evidence="4">LL118</strain>
    </source>
</reference>
<dbReference type="Proteomes" id="UP000717515">
    <property type="component" value="Unassembled WGS sequence"/>
</dbReference>
<dbReference type="GO" id="GO:0016787">
    <property type="term" value="F:hydrolase activity"/>
    <property type="evidence" value="ECO:0007669"/>
    <property type="project" value="UniProtKB-KW"/>
</dbReference>
<dbReference type="SUPFAM" id="SSF53474">
    <property type="entry name" value="alpha/beta-Hydrolases"/>
    <property type="match status" value="1"/>
</dbReference>
<proteinExistence type="predicted"/>
<dbReference type="InterPro" id="IPR050300">
    <property type="entry name" value="GDXG_lipolytic_enzyme"/>
</dbReference>
<accession>A0A9P8A3U0</accession>
<feature type="domain" description="Alpha/beta hydrolase fold-3" evidence="3">
    <location>
        <begin position="177"/>
        <end position="367"/>
    </location>
</feature>
<dbReference type="Gene3D" id="3.40.50.1820">
    <property type="entry name" value="alpha/beta hydrolase"/>
    <property type="match status" value="1"/>
</dbReference>
<evidence type="ECO:0000313" key="5">
    <source>
        <dbReference type="Proteomes" id="UP000717515"/>
    </source>
</evidence>
<keyword evidence="1" id="KW-0378">Hydrolase</keyword>
<dbReference type="Pfam" id="PF07859">
    <property type="entry name" value="Abhydrolase_3"/>
    <property type="match status" value="1"/>
</dbReference>
<sequence>MSSPSHSALITHTWPPKQRWSLAFPINNLRRYLTFITQELAIGASLILKHPFTPPPVPTWPLHLALFVAMIRVTADHQEHIVEDISDIRRLIDTFFHYLPKLPQMRIVHLSLPIPKGGRSFPGVLGPLEHTETGHRPLPGQWISDSRVWDRIMGMPIANTVRNCKDPFAAREGEKVIFYTHGGGYFICSNATHREMLWRISRATGRRIFAVDYRLAPEHPYPAALQDASHAFCHLTDPTIGCGFDPENVTAAGDSAGGGLMLALMMYQRDNCLPTPSKAILLSPWLDLTMSCDSWVTNSMDYLPCPPKSEHKFNPISFYCSGRDKIKTLARHPYISPLWGNLQDLPPLQIQCGEAERLRDECILYTYKAGGHLGPINRLPFQKLEPTGLTQAGTSSKKSGPVELDIYPGMVHVFQAIPFLPESSMALERMLDFMERKEAEKLKETEKTASNNTFDVKGKEGTGTAIATVEGSVSPAATLKAEGQVGQSKLSESFGHVKEWDQPRESLTATA</sequence>
<name>A0A9P8A3U0_MORAP</name>
<dbReference type="PANTHER" id="PTHR48081:SF26">
    <property type="entry name" value="ALPHA_BETA HYDROLASE FOLD-3 DOMAIN-CONTAINING PROTEIN"/>
    <property type="match status" value="1"/>
</dbReference>